<keyword evidence="2" id="KW-0812">Transmembrane</keyword>
<organism evidence="3 4">
    <name type="scientific">Hamiltosporidium tvaerminnensis</name>
    <dbReference type="NCBI Taxonomy" id="1176355"/>
    <lineage>
        <taxon>Eukaryota</taxon>
        <taxon>Fungi</taxon>
        <taxon>Fungi incertae sedis</taxon>
        <taxon>Microsporidia</taxon>
        <taxon>Dubosqiidae</taxon>
        <taxon>Hamiltosporidium</taxon>
    </lineage>
</organism>
<proteinExistence type="predicted"/>
<comment type="caution">
    <text evidence="3">The sequence shown here is derived from an EMBL/GenBank/DDBJ whole genome shotgun (WGS) entry which is preliminary data.</text>
</comment>
<dbReference type="Proteomes" id="UP000292362">
    <property type="component" value="Unassembled WGS sequence"/>
</dbReference>
<evidence type="ECO:0000256" key="1">
    <source>
        <dbReference type="SAM" id="MobiDB-lite"/>
    </source>
</evidence>
<evidence type="ECO:0000256" key="2">
    <source>
        <dbReference type="SAM" id="Phobius"/>
    </source>
</evidence>
<evidence type="ECO:0000313" key="4">
    <source>
        <dbReference type="Proteomes" id="UP000292362"/>
    </source>
</evidence>
<feature type="region of interest" description="Disordered" evidence="1">
    <location>
        <begin position="170"/>
        <end position="198"/>
    </location>
</feature>
<feature type="transmembrane region" description="Helical" evidence="2">
    <location>
        <begin position="33"/>
        <end position="49"/>
    </location>
</feature>
<dbReference type="AlphaFoldDB" id="A0A4Q9L3K2"/>
<protein>
    <submittedName>
        <fullName evidence="3">Uncharacterized protein</fullName>
    </submittedName>
</protein>
<keyword evidence="2" id="KW-0472">Membrane</keyword>
<dbReference type="VEuPathDB" id="MicrosporidiaDB:CWI37_0663p0010"/>
<dbReference type="EMBL" id="PITJ01000663">
    <property type="protein sequence ID" value="TBU01635.1"/>
    <property type="molecule type" value="Genomic_DNA"/>
</dbReference>
<gene>
    <name evidence="3" type="ORF">CWI37_0663p0010</name>
</gene>
<reference evidence="3 4" key="1">
    <citation type="submission" date="2017-12" db="EMBL/GenBank/DDBJ databases">
        <authorList>
            <person name="Pombert J.-F."/>
            <person name="Haag K.L."/>
            <person name="Ebert D."/>
        </authorList>
    </citation>
    <scope>NUCLEOTIDE SEQUENCE [LARGE SCALE GENOMIC DNA]</scope>
    <source>
        <strain evidence="3">FI-OER-3-3</strain>
    </source>
</reference>
<name>A0A4Q9L3K2_9MICR</name>
<dbReference type="InterPro" id="IPR032675">
    <property type="entry name" value="LRR_dom_sf"/>
</dbReference>
<sequence length="902" mass="106395">MSENYEILIYYKLYIMKGIDNIIRSFYCRKYRYVFKAFIPALFFVVTMFKECICFKIKIIFENEAEFSQVALHQNICFIDNSVQIKASNEAHMEYSQPENQNLLNCVEPIYEVIGNNNDTILDSKTHTHESKNSAKKKKLDALLSVCEEQINSLNNKSDDSSFQDENLFHKKAKRSNNPSSSKKQLRSKNQKNGINEGNSKDPKFIVFDYSDKYVIRSKYFDKYIGSEFTDLKFNIWEITKTNIDIKTFEIFLSVLYFGKYKKSLNLKIEKFMSFLEIFYDLFCYARSDVICSLYKNLIPVLIMYRNDLIDETLSEMPENISLRQKNLFLPFMNTFFDKVSAKFEINNDEFLVLKKTDQQNEVCFSHKEIIKDIKIRTTPETLMLLGRNFNSHTKLIPWILFILEINGIKISCDNMYYYEREEYEKEIQYGISNKILSNPKSKFLPSGILLTIKWLKIKKLKFLELERIKLRYEELAAIKQFINLESLILVKCILPEFCSLFAKLYSNFRKLKTLKIIGFVLTSTFFNNLKKMKIQYLDISCSIYKRNTYFLKPWNRDNQLNNLRLDYSHLGYDVIDNLMKSKNLKYLSMRNLNSSWFKKSSNYSLWPKRYEVLNLSGCIFHKNLLNFFSKDLQVDNILLEKLNILDLTKILKQKSLHLSTKKLDISKCALDLTAINFLKMFEILEILILRHLPQCELPLFAVDFFFKSHLISVDLSNSQYIQNEIIFLLQFGSLRIIKIPRCNLEVGFMKSIFTISQYSSVEHLDISENQLDTNDLYSLSLFTNLKYLVITLDSAVYIDYLTNHDKISHLELNTLILVKSYINQQIFQFIMEQPSVKHILFKYSTMIDNVIPVNLTYCMKYIKSIKFSDSLIFPGNLNTLVDLQKQGIIVDFCEKSLSFIQ</sequence>
<keyword evidence="2" id="KW-1133">Transmembrane helix</keyword>
<accession>A0A4Q9L3K2</accession>
<dbReference type="Gene3D" id="3.80.10.10">
    <property type="entry name" value="Ribonuclease Inhibitor"/>
    <property type="match status" value="2"/>
</dbReference>
<evidence type="ECO:0000313" key="3">
    <source>
        <dbReference type="EMBL" id="TBU01635.1"/>
    </source>
</evidence>
<dbReference type="SUPFAM" id="SSF52047">
    <property type="entry name" value="RNI-like"/>
    <property type="match status" value="2"/>
</dbReference>